<evidence type="ECO:0000313" key="2">
    <source>
        <dbReference type="Proteomes" id="UP001163046"/>
    </source>
</evidence>
<organism evidence="1 2">
    <name type="scientific">Desmophyllum pertusum</name>
    <dbReference type="NCBI Taxonomy" id="174260"/>
    <lineage>
        <taxon>Eukaryota</taxon>
        <taxon>Metazoa</taxon>
        <taxon>Cnidaria</taxon>
        <taxon>Anthozoa</taxon>
        <taxon>Hexacorallia</taxon>
        <taxon>Scleractinia</taxon>
        <taxon>Caryophylliina</taxon>
        <taxon>Caryophylliidae</taxon>
        <taxon>Desmophyllum</taxon>
    </lineage>
</organism>
<gene>
    <name evidence="1" type="ORF">OS493_026776</name>
</gene>
<reference evidence="1" key="1">
    <citation type="submission" date="2023-01" db="EMBL/GenBank/DDBJ databases">
        <title>Genome assembly of the deep-sea coral Lophelia pertusa.</title>
        <authorList>
            <person name="Herrera S."/>
            <person name="Cordes E."/>
        </authorList>
    </citation>
    <scope>NUCLEOTIDE SEQUENCE</scope>
    <source>
        <strain evidence="1">USNM1676648</strain>
        <tissue evidence="1">Polyp</tissue>
    </source>
</reference>
<accession>A0A9X0D1W0</accession>
<protein>
    <submittedName>
        <fullName evidence="1">Uncharacterized protein</fullName>
    </submittedName>
</protein>
<keyword evidence="2" id="KW-1185">Reference proteome</keyword>
<dbReference type="Proteomes" id="UP001163046">
    <property type="component" value="Unassembled WGS sequence"/>
</dbReference>
<dbReference type="AlphaFoldDB" id="A0A9X0D1W0"/>
<dbReference type="EMBL" id="MU825896">
    <property type="protein sequence ID" value="KAJ7383591.1"/>
    <property type="molecule type" value="Genomic_DNA"/>
</dbReference>
<dbReference type="OrthoDB" id="10661695at2759"/>
<sequence length="195" mass="21259">MEVKVLDTYEDDKDFRGAFFNKFSSSEEPEGVKAYFVLRFRADGKFLGKLLDKLGQGNVSAAGCYQDIPVTQCPSPCPSTCAPSCQFSCCQPSVYTPVAAQPVYQPVPVPMPPPPPQPVPAIVPSPQVYQQQAPVQVPATRPSPQLFLLSFRCLSQLDGLNPSALQVALQTVRQVAQPRVADFSPPSARQLLKQH</sequence>
<proteinExistence type="predicted"/>
<name>A0A9X0D1W0_9CNID</name>
<evidence type="ECO:0000313" key="1">
    <source>
        <dbReference type="EMBL" id="KAJ7383591.1"/>
    </source>
</evidence>
<comment type="caution">
    <text evidence="1">The sequence shown here is derived from an EMBL/GenBank/DDBJ whole genome shotgun (WGS) entry which is preliminary data.</text>
</comment>